<dbReference type="RefSeq" id="WP_316021064.1">
    <property type="nucleotide sequence ID" value="NZ_JAWDID010000066.1"/>
</dbReference>
<comment type="caution">
    <text evidence="2">The sequence shown here is derived from an EMBL/GenBank/DDBJ whole genome shotgun (WGS) entry which is preliminary data.</text>
</comment>
<evidence type="ECO:0000256" key="1">
    <source>
        <dbReference type="SAM" id="MobiDB-lite"/>
    </source>
</evidence>
<dbReference type="EMBL" id="JAWDID010000066">
    <property type="protein sequence ID" value="MDU0343331.1"/>
    <property type="molecule type" value="Genomic_DNA"/>
</dbReference>
<organism evidence="2 3">
    <name type="scientific">Bosea rubneri</name>
    <dbReference type="NCBI Taxonomy" id="3075434"/>
    <lineage>
        <taxon>Bacteria</taxon>
        <taxon>Pseudomonadati</taxon>
        <taxon>Pseudomonadota</taxon>
        <taxon>Alphaproteobacteria</taxon>
        <taxon>Hyphomicrobiales</taxon>
        <taxon>Boseaceae</taxon>
        <taxon>Bosea</taxon>
    </lineage>
</organism>
<gene>
    <name evidence="2" type="ORF">RKE40_25875</name>
</gene>
<accession>A0ABU3SF81</accession>
<evidence type="ECO:0000313" key="3">
    <source>
        <dbReference type="Proteomes" id="UP001254257"/>
    </source>
</evidence>
<feature type="compositionally biased region" description="Polar residues" evidence="1">
    <location>
        <begin position="29"/>
        <end position="39"/>
    </location>
</feature>
<proteinExistence type="predicted"/>
<evidence type="ECO:0000313" key="2">
    <source>
        <dbReference type="EMBL" id="MDU0343331.1"/>
    </source>
</evidence>
<reference evidence="2 3" key="1">
    <citation type="submission" date="2023-09" db="EMBL/GenBank/DDBJ databases">
        <title>Whole genome shotgun sequencing (WGS) of Bosea sp. ZW T0_25, isolated from stored onions (Allium cepa).</title>
        <authorList>
            <person name="Stoll D.A."/>
            <person name="Huch M."/>
        </authorList>
    </citation>
    <scope>NUCLEOTIDE SEQUENCE [LARGE SCALE GENOMIC DNA]</scope>
    <source>
        <strain evidence="2 3">ZW T0_25</strain>
    </source>
</reference>
<dbReference type="Proteomes" id="UP001254257">
    <property type="component" value="Unassembled WGS sequence"/>
</dbReference>
<keyword evidence="3" id="KW-1185">Reference proteome</keyword>
<name>A0ABU3SF81_9HYPH</name>
<sequence length="137" mass="15336">MAERLHAKIAFQAKRGHDRRTVLCQNDCQKQPNSMSQPSQKRRQTAKIKPDNNMISEGVPRDAGVIRHGSPATPTPPTATQLSVALYIEEMSQELAVMARAARLDSLAYFIDMTRLEAEITRRSCEAQQMAGRRTQA</sequence>
<protein>
    <submittedName>
        <fullName evidence="2">Uncharacterized protein</fullName>
    </submittedName>
</protein>
<feature type="region of interest" description="Disordered" evidence="1">
    <location>
        <begin position="29"/>
        <end position="78"/>
    </location>
</feature>